<protein>
    <submittedName>
        <fullName evidence="2">Uncharacterized protein</fullName>
    </submittedName>
</protein>
<proteinExistence type="predicted"/>
<evidence type="ECO:0000313" key="3">
    <source>
        <dbReference type="Proteomes" id="UP000297700"/>
    </source>
</evidence>
<feature type="transmembrane region" description="Helical" evidence="1">
    <location>
        <begin position="50"/>
        <end position="72"/>
    </location>
</feature>
<comment type="caution">
    <text evidence="2">The sequence shown here is derived from an EMBL/GenBank/DDBJ whole genome shotgun (WGS) entry which is preliminary data.</text>
</comment>
<sequence>MQLQQTMEDIVRHTNLWLLGAILAALLVVATWYTVAVWQETPSLPFYRNAILAGAALLMLVSGCGLIALMFYSRRKGYDEPVRSNRTPRE</sequence>
<evidence type="ECO:0000256" key="1">
    <source>
        <dbReference type="SAM" id="Phobius"/>
    </source>
</evidence>
<gene>
    <name evidence="2" type="ORF">E4K64_30230</name>
</gene>
<feature type="transmembrane region" description="Helical" evidence="1">
    <location>
        <begin position="16"/>
        <end position="38"/>
    </location>
</feature>
<keyword evidence="1" id="KW-1133">Transmembrane helix</keyword>
<accession>A0A4Y9NTA0</accession>
<name>A0A4Y9NTA0_9BRAD</name>
<dbReference type="AlphaFoldDB" id="A0A4Y9NTA0"/>
<dbReference type="EMBL" id="SPQS01000021">
    <property type="protein sequence ID" value="TFV70468.1"/>
    <property type="molecule type" value="Genomic_DNA"/>
</dbReference>
<dbReference type="Proteomes" id="UP000297700">
    <property type="component" value="Unassembled WGS sequence"/>
</dbReference>
<organism evidence="2 3">
    <name type="scientific">Bradyrhizobium frederickii</name>
    <dbReference type="NCBI Taxonomy" id="2560054"/>
    <lineage>
        <taxon>Bacteria</taxon>
        <taxon>Pseudomonadati</taxon>
        <taxon>Pseudomonadota</taxon>
        <taxon>Alphaproteobacteria</taxon>
        <taxon>Hyphomicrobiales</taxon>
        <taxon>Nitrobacteraceae</taxon>
        <taxon>Bradyrhizobium</taxon>
    </lineage>
</organism>
<dbReference type="RefSeq" id="WP_135166735.1">
    <property type="nucleotide sequence ID" value="NZ_SPQS01000021.1"/>
</dbReference>
<evidence type="ECO:0000313" key="2">
    <source>
        <dbReference type="EMBL" id="TFV70468.1"/>
    </source>
</evidence>
<keyword evidence="1" id="KW-0812">Transmembrane</keyword>
<keyword evidence="1" id="KW-0472">Membrane</keyword>
<reference evidence="2 3" key="1">
    <citation type="submission" date="2019-03" db="EMBL/GenBank/DDBJ databases">
        <title>Bradyrhizobium strains diversity.</title>
        <authorList>
            <person name="Urquiaga M.C.O."/>
            <person name="Hungria M."/>
            <person name="Delamuta J.R.M."/>
            <person name="Klepa M.S."/>
        </authorList>
    </citation>
    <scope>NUCLEOTIDE SEQUENCE [LARGE SCALE GENOMIC DNA]</scope>
    <source>
        <strain evidence="2 3">CNPSo 3426</strain>
    </source>
</reference>